<name>A0AAN7LZL9_TRANT</name>
<evidence type="ECO:0000259" key="2">
    <source>
        <dbReference type="Pfam" id="PF00501"/>
    </source>
</evidence>
<dbReference type="SUPFAM" id="SSF56801">
    <property type="entry name" value="Acetyl-CoA synthetase-like"/>
    <property type="match status" value="1"/>
</dbReference>
<comment type="caution">
    <text evidence="3">The sequence shown here is derived from an EMBL/GenBank/DDBJ whole genome shotgun (WGS) entry which is preliminary data.</text>
</comment>
<proteinExistence type="predicted"/>
<reference evidence="3 4" key="1">
    <citation type="journal article" date="2023" name="Hortic Res">
        <title>Pangenome of water caltrop reveals structural variations and asymmetric subgenome divergence after allopolyploidization.</title>
        <authorList>
            <person name="Zhang X."/>
            <person name="Chen Y."/>
            <person name="Wang L."/>
            <person name="Yuan Y."/>
            <person name="Fang M."/>
            <person name="Shi L."/>
            <person name="Lu R."/>
            <person name="Comes H.P."/>
            <person name="Ma Y."/>
            <person name="Chen Y."/>
            <person name="Huang G."/>
            <person name="Zhou Y."/>
            <person name="Zheng Z."/>
            <person name="Qiu Y."/>
        </authorList>
    </citation>
    <scope>NUCLEOTIDE SEQUENCE [LARGE SCALE GENOMIC DNA]</scope>
    <source>
        <strain evidence="3">F231</strain>
    </source>
</reference>
<dbReference type="PANTHER" id="PTHR43201:SF32">
    <property type="entry name" value="2-SUCCINYLBENZOATE--COA LIGASE, CHLOROPLASTIC_PEROXISOMAL"/>
    <property type="match status" value="1"/>
</dbReference>
<evidence type="ECO:0000313" key="4">
    <source>
        <dbReference type="Proteomes" id="UP001346149"/>
    </source>
</evidence>
<protein>
    <recommendedName>
        <fullName evidence="2">AMP-dependent synthetase/ligase domain-containing protein</fullName>
    </recommendedName>
</protein>
<dbReference type="InterPro" id="IPR020845">
    <property type="entry name" value="AMP-binding_CS"/>
</dbReference>
<evidence type="ECO:0000256" key="1">
    <source>
        <dbReference type="SAM" id="MobiDB-lite"/>
    </source>
</evidence>
<feature type="domain" description="AMP-dependent synthetase/ligase" evidence="2">
    <location>
        <begin position="21"/>
        <end position="403"/>
    </location>
</feature>
<dbReference type="PROSITE" id="PS00455">
    <property type="entry name" value="AMP_BINDING"/>
    <property type="match status" value="1"/>
</dbReference>
<sequence>MGKFSDPHVCQCLNRIAALRRNSAVSVYGDRRQTGQQFVDCVLRLASSLRGLGVAPGDVIAISAFNSYLYLEWLLAIAFVGGIAAPLNYRWSLPEAKFAVSLVNPVMLVTDESCESWYAELHSVMPSLRWYVSLSDSHPSKQPNKTRGMQCWRPVLNMHELKHRSERCSPDSYSWAPEGAVIICFTSGTTGKPKGVTISHSALTVQSMAKIAICGYDEHDVYLHTAPLCHIGGLSSAMSMLMVGACHVLMPKFDAYLAIEVIEKWRVTSLITVPAMMADLIRLLRGKECWNGRETVKKILNGGGSLSPALIKGACTIFPKAKILSAYGMTEACSSLTFMTLYDPQSINQAILSSRAEQKPSGKPSGIPVGKPAPHVDIRTDADDSLGVGRILTRGPHLMLKYWNHASTLDDKDQLWFDTGDIGFIDDRSELWLIGREKGRIKSGGENVYPEEVRKTISLCSFRFFVKLDLCKSLNLFV</sequence>
<dbReference type="Proteomes" id="UP001346149">
    <property type="component" value="Unassembled WGS sequence"/>
</dbReference>
<feature type="region of interest" description="Disordered" evidence="1">
    <location>
        <begin position="354"/>
        <end position="374"/>
    </location>
</feature>
<dbReference type="AlphaFoldDB" id="A0AAN7LZL9"/>
<gene>
    <name evidence="3" type="ORF">SAY86_012273</name>
</gene>
<keyword evidence="4" id="KW-1185">Reference proteome</keyword>
<accession>A0AAN7LZL9</accession>
<dbReference type="PANTHER" id="PTHR43201">
    <property type="entry name" value="ACYL-COA SYNTHETASE"/>
    <property type="match status" value="1"/>
</dbReference>
<dbReference type="Gene3D" id="3.40.50.12780">
    <property type="entry name" value="N-terminal domain of ligase-like"/>
    <property type="match status" value="1"/>
</dbReference>
<dbReference type="GO" id="GO:0006631">
    <property type="term" value="P:fatty acid metabolic process"/>
    <property type="evidence" value="ECO:0007669"/>
    <property type="project" value="TreeGrafter"/>
</dbReference>
<dbReference type="InterPro" id="IPR000873">
    <property type="entry name" value="AMP-dep_synth/lig_dom"/>
</dbReference>
<dbReference type="InterPro" id="IPR042099">
    <property type="entry name" value="ANL_N_sf"/>
</dbReference>
<dbReference type="Pfam" id="PF00501">
    <property type="entry name" value="AMP-binding"/>
    <property type="match status" value="1"/>
</dbReference>
<dbReference type="GO" id="GO:0031956">
    <property type="term" value="F:medium-chain fatty acid-CoA ligase activity"/>
    <property type="evidence" value="ECO:0007669"/>
    <property type="project" value="TreeGrafter"/>
</dbReference>
<dbReference type="EMBL" id="JAXQNO010000007">
    <property type="protein sequence ID" value="KAK4794279.1"/>
    <property type="molecule type" value="Genomic_DNA"/>
</dbReference>
<evidence type="ECO:0000313" key="3">
    <source>
        <dbReference type="EMBL" id="KAK4794279.1"/>
    </source>
</evidence>
<organism evidence="3 4">
    <name type="scientific">Trapa natans</name>
    <name type="common">Water chestnut</name>
    <dbReference type="NCBI Taxonomy" id="22666"/>
    <lineage>
        <taxon>Eukaryota</taxon>
        <taxon>Viridiplantae</taxon>
        <taxon>Streptophyta</taxon>
        <taxon>Embryophyta</taxon>
        <taxon>Tracheophyta</taxon>
        <taxon>Spermatophyta</taxon>
        <taxon>Magnoliopsida</taxon>
        <taxon>eudicotyledons</taxon>
        <taxon>Gunneridae</taxon>
        <taxon>Pentapetalae</taxon>
        <taxon>rosids</taxon>
        <taxon>malvids</taxon>
        <taxon>Myrtales</taxon>
        <taxon>Lythraceae</taxon>
        <taxon>Trapa</taxon>
    </lineage>
</organism>